<keyword evidence="5" id="KW-0539">Nucleus</keyword>
<accession>A0A132BBB1</accession>
<evidence type="ECO:0000256" key="7">
    <source>
        <dbReference type="SAM" id="MobiDB-lite"/>
    </source>
</evidence>
<feature type="compositionally biased region" description="Polar residues" evidence="7">
    <location>
        <begin position="1707"/>
        <end position="1717"/>
    </location>
</feature>
<protein>
    <recommendedName>
        <fullName evidence="8">Telomere-associated protein Rif1 N-terminal domain-containing protein</fullName>
    </recommendedName>
</protein>
<keyword evidence="10" id="KW-1185">Reference proteome</keyword>
<feature type="region of interest" description="Disordered" evidence="7">
    <location>
        <begin position="1510"/>
        <end position="1717"/>
    </location>
</feature>
<dbReference type="InParanoid" id="A0A132BBB1"/>
<keyword evidence="6" id="KW-0131">Cell cycle</keyword>
<dbReference type="GO" id="GO:0005634">
    <property type="term" value="C:nucleus"/>
    <property type="evidence" value="ECO:0007669"/>
    <property type="project" value="UniProtKB-SubCell"/>
</dbReference>
<keyword evidence="4" id="KW-0779">Telomere</keyword>
<feature type="compositionally biased region" description="Polar residues" evidence="7">
    <location>
        <begin position="1639"/>
        <end position="1653"/>
    </location>
</feature>
<dbReference type="OrthoDB" id="5399929at2759"/>
<feature type="compositionally biased region" description="Low complexity" evidence="7">
    <location>
        <begin position="1654"/>
        <end position="1666"/>
    </location>
</feature>
<dbReference type="GO" id="GO:0000723">
    <property type="term" value="P:telomere maintenance"/>
    <property type="evidence" value="ECO:0007669"/>
    <property type="project" value="TreeGrafter"/>
</dbReference>
<evidence type="ECO:0000256" key="1">
    <source>
        <dbReference type="ARBA" id="ARBA00004123"/>
    </source>
</evidence>
<evidence type="ECO:0000256" key="3">
    <source>
        <dbReference type="ARBA" id="ARBA00022454"/>
    </source>
</evidence>
<evidence type="ECO:0000256" key="2">
    <source>
        <dbReference type="ARBA" id="ARBA00004574"/>
    </source>
</evidence>
<name>A0A132BBB1_MOLSC</name>
<dbReference type="GeneID" id="28822144"/>
<feature type="compositionally biased region" description="Basic and acidic residues" evidence="7">
    <location>
        <begin position="1329"/>
        <end position="1340"/>
    </location>
</feature>
<dbReference type="Proteomes" id="UP000070700">
    <property type="component" value="Unassembled WGS sequence"/>
</dbReference>
<dbReference type="STRING" id="149040.A0A132BBB1"/>
<dbReference type="GO" id="GO:0140445">
    <property type="term" value="C:chromosome, telomeric repeat region"/>
    <property type="evidence" value="ECO:0007669"/>
    <property type="project" value="TreeGrafter"/>
</dbReference>
<feature type="compositionally biased region" description="Basic and acidic residues" evidence="7">
    <location>
        <begin position="1371"/>
        <end position="1380"/>
    </location>
</feature>
<dbReference type="Pfam" id="PF12231">
    <property type="entry name" value="Rif1_N"/>
    <property type="match status" value="1"/>
</dbReference>
<keyword evidence="3" id="KW-0158">Chromosome</keyword>
<sequence length="2100" mass="230895">MVESPPGSKLPPTLQARPPTPPRESNQSNTKSSFVGRLFRSSSTRRSSAPVSSTYTPDSSAESPTASGSSRKRVGFSDWPQYKDPPTVSFDGKGVLKHPVQPLPPSAERKPSKSILKAHNGNQEQDSLNIEGGNTALLPLHHYATFSKMLESIVQQLAGKDRSSKVDAYLMLCGSLKASDNVPDPKALKDQMGLLCQFIERDLSQKLDNGKPDSSLMVHGLTLLGCFLHKPSIAESLPVDFTLRFVDHAIRVLDDGSMSKEVTKHLMFMLAQQNFSTKVMNQDRVGKLIAALHTIEDRIKGKSIVHSRLQIYRTLLRQSRNHMLVHTVWIEDLLSDMLSSLKDIRATAIAFGLEAGFSLGIEHSASRAMQSILRGEWAEGLKFIDYYIERLKTSSKNREESSTVPQVWSVVILFFRSKPQCLEQWQFFSQFLGVLQACFNIADNPTRTEAHYAWNRLIFAVRPNEKTSPKLRAMLFQALSAQLKRKSSSGRKRTLSSIYTLLYYTLNPTSTHAELDMYWDELLVPLVNDCLTTSKKEIAASEMAKVDAVEACLILQCLFDSRTPRKWSETRAMDNLMQNGMDAKELPALDSKWLRKNHTRIFELLQPLLQKLYWDLGEDSAITRLWKSYVTSIASAAIMEVKVSFDMMSCIASIFGTIHKFWGVGPEALGSLSATVPSSKHVAFWKGLETILTISIEGLGILPFTDKTLSIKHDNFIAVATPSQQPKKIRLETKSPLYHLISLLSNTSSVLVFDHGFSQMIHNILVPFFEKKSSKQARVEFVKDLVVLLPTEATLSVKSLWQALADFAVIAIDTRERAEPAISSEIPLGTNYRYVVSVLETGILFSPQRPMPRWKILLEAVIVSATLDAGESGKAIAVLEPLAKTLKSRATTSESGIFGLTYLSILLGKATYPKDRQALDAAERTLWGSKQSSSKTTSFDPYSELYTYTLSCLESSYPTFVKSQFPDYADLVSGITGLLGRCPVNLLEAVLANLQSGIALWIVDLESKLTGGNALASAIISLWATVCKSIATLCQSRTHTKILKDFEVLICAGLQSKHKTVVNSTIVMWNATFGLCKNGLEYPQNAKEALLKLHSIVELQLPFFPESLETDAASTGHRQPASLIGQLGESSQYSGFSSMDSAINGYLAPPGPKVMQKIRQSTPQVIINTRRSESLKRSREETPEAGRKNSKRRDVTPKLRHDDSQVQFAAIPSSSPGFDRVVDSQLLTEKQKEVRERQQAEAAMFPDLRSSPRPRGRLPESEDVEPDLPIHRSSSKIRDMISRGTERETTPTVVIPSDDDNGYVASSPTPTPSLRARVEDPPSSPPEAAAKRRDPARDEQISSSPPEGTPEPINAASPAFHALADTAVVLDDQRLEEPQSDHNGTFEPGNEDILLEITEANIDDDDSVSSPRAAFTTGEDIPDIALIDHTDMNVDENDISQREEAKLLDAGNDTTLSIDPSAQIDPDAMEIKYIISTNDISINERSSSPTEDPSEQLRASQLEHEAILASAEAQTSQHQLSNDKHSSESVPSSIAELEIEPVYEPETPGTPVRHGLASEPHSPKTPLFVDALTSPAGSDKHDVFEDAVSSPRLTKAPKMQDSSSPLSDMDESSLLRVVAGYDQSSDKHVSFLDDKENQPRQTRSSLSKGTQGISSPAASASAPSRKSAMRKKSGAQQSSQADEEVLRSEVDQFQTSSLPSLIPETPAPNTGNLLEPDAQSTLVYRDDDGEVINMDETIIVDTSILELEGGLRTHKRSPRKKGRKRKHIEEHTSTSELPDIQGGDIEDDVHSQSLINTSTPPPPSVQASSFVRAVTPTKKKRKGRPSRASQARVEAESSQEIGASQSFTSADGDISMADTEISMMAETSVLEQPEIKQVLPIPSETEEIQAIVEDGPEKISGIDQIEMEDDIVMDTILLDDPSSSDMDVVAETTFEDSSSAVQQSSMQQPEVHTHKENVVEQVEIVSAENEAPTSNGYIANDSSFSPAAAAAVGEISEDLESSLPKYAGVDNSIGVETTGAKIDSVPVHDAERESAQEDSKVEEKPAVTMQSMKEKLQGLITDLRSAALNRQEIHELEDMFMDAKRVLYDVELRGRQSADM</sequence>
<dbReference type="SUPFAM" id="SSF48371">
    <property type="entry name" value="ARM repeat"/>
    <property type="match status" value="1"/>
</dbReference>
<gene>
    <name evidence="9" type="ORF">LY89DRAFT_657169</name>
</gene>
<feature type="compositionally biased region" description="Polar residues" evidence="7">
    <location>
        <begin position="1836"/>
        <end position="1849"/>
    </location>
</feature>
<dbReference type="PANTHER" id="PTHR22928:SF3">
    <property type="entry name" value="TELOMERE-ASSOCIATED PROTEIN RIF1"/>
    <property type="match status" value="1"/>
</dbReference>
<reference evidence="9 10" key="1">
    <citation type="submission" date="2015-10" db="EMBL/GenBank/DDBJ databases">
        <title>Full genome of DAOMC 229536 Phialocephala scopiformis, a fungal endophyte of spruce producing the potent anti-insectan compound rugulosin.</title>
        <authorList>
            <consortium name="DOE Joint Genome Institute"/>
            <person name="Walker A.K."/>
            <person name="Frasz S.L."/>
            <person name="Seifert K.A."/>
            <person name="Miller J.D."/>
            <person name="Mondo S.J."/>
            <person name="Labutti K."/>
            <person name="Lipzen A."/>
            <person name="Dockter R."/>
            <person name="Kennedy M."/>
            <person name="Grigoriev I.V."/>
            <person name="Spatafora J.W."/>
        </authorList>
    </citation>
    <scope>NUCLEOTIDE SEQUENCE [LARGE SCALE GENOMIC DNA]</scope>
    <source>
        <strain evidence="9 10">CBS 120377</strain>
    </source>
</reference>
<evidence type="ECO:0000313" key="9">
    <source>
        <dbReference type="EMBL" id="KUJ09710.1"/>
    </source>
</evidence>
<feature type="domain" description="Telomere-associated protein Rif1 N-terminal" evidence="8">
    <location>
        <begin position="157"/>
        <end position="522"/>
    </location>
</feature>
<comment type="subcellular location">
    <subcellularLocation>
        <location evidence="2">Chromosome</location>
        <location evidence="2">Telomere</location>
    </subcellularLocation>
    <subcellularLocation>
        <location evidence="1">Nucleus</location>
    </subcellularLocation>
</comment>
<dbReference type="PANTHER" id="PTHR22928">
    <property type="entry name" value="TELOMERE-ASSOCIATED PROTEIN RIF1"/>
    <property type="match status" value="1"/>
</dbReference>
<feature type="compositionally biased region" description="Low complexity" evidence="7">
    <location>
        <begin position="1601"/>
        <end position="1615"/>
    </location>
</feature>
<dbReference type="InterPro" id="IPR022031">
    <property type="entry name" value="Rif1_N"/>
</dbReference>
<dbReference type="KEGG" id="psco:LY89DRAFT_657169"/>
<feature type="compositionally biased region" description="Basic and acidic residues" evidence="7">
    <location>
        <begin position="1276"/>
        <end position="1289"/>
    </location>
</feature>
<feature type="compositionally biased region" description="Basic residues" evidence="7">
    <location>
        <begin position="1752"/>
        <end position="1766"/>
    </location>
</feature>
<evidence type="ECO:0000256" key="6">
    <source>
        <dbReference type="ARBA" id="ARBA00023306"/>
    </source>
</evidence>
<feature type="compositionally biased region" description="Polar residues" evidence="7">
    <location>
        <begin position="1159"/>
        <end position="1169"/>
    </location>
</feature>
<evidence type="ECO:0000256" key="4">
    <source>
        <dbReference type="ARBA" id="ARBA00022895"/>
    </source>
</evidence>
<dbReference type="RefSeq" id="XP_018064065.1">
    <property type="nucleotide sequence ID" value="XM_018212418.1"/>
</dbReference>
<feature type="region of interest" description="Disordered" evidence="7">
    <location>
        <begin position="1751"/>
        <end position="1851"/>
    </location>
</feature>
<organism evidence="9 10">
    <name type="scientific">Mollisia scopiformis</name>
    <name type="common">Conifer needle endophyte fungus</name>
    <name type="synonym">Phialocephala scopiformis</name>
    <dbReference type="NCBI Taxonomy" id="149040"/>
    <lineage>
        <taxon>Eukaryota</taxon>
        <taxon>Fungi</taxon>
        <taxon>Dikarya</taxon>
        <taxon>Ascomycota</taxon>
        <taxon>Pezizomycotina</taxon>
        <taxon>Leotiomycetes</taxon>
        <taxon>Helotiales</taxon>
        <taxon>Mollisiaceae</taxon>
        <taxon>Mollisia</taxon>
    </lineage>
</organism>
<dbReference type="InterPro" id="IPR016024">
    <property type="entry name" value="ARM-type_fold"/>
</dbReference>
<feature type="region of interest" description="Disordered" evidence="7">
    <location>
        <begin position="1233"/>
        <end position="1389"/>
    </location>
</feature>
<feature type="compositionally biased region" description="Polar residues" evidence="7">
    <location>
        <begin position="24"/>
        <end position="33"/>
    </location>
</feature>
<feature type="region of interest" description="Disordered" evidence="7">
    <location>
        <begin position="1159"/>
        <end position="1204"/>
    </location>
</feature>
<feature type="compositionally biased region" description="Low complexity" evidence="7">
    <location>
        <begin position="37"/>
        <end position="69"/>
    </location>
</feature>
<feature type="region of interest" description="Disordered" evidence="7">
    <location>
        <begin position="1"/>
        <end position="112"/>
    </location>
</feature>
<evidence type="ECO:0000259" key="8">
    <source>
        <dbReference type="Pfam" id="PF12231"/>
    </source>
</evidence>
<feature type="compositionally biased region" description="Basic and acidic residues" evidence="7">
    <location>
        <begin position="1624"/>
        <end position="1638"/>
    </location>
</feature>
<dbReference type="EMBL" id="KQ947431">
    <property type="protein sequence ID" value="KUJ09710.1"/>
    <property type="molecule type" value="Genomic_DNA"/>
</dbReference>
<feature type="compositionally biased region" description="Basic and acidic residues" evidence="7">
    <location>
        <begin position="1170"/>
        <end position="1204"/>
    </location>
</feature>
<evidence type="ECO:0000256" key="5">
    <source>
        <dbReference type="ARBA" id="ARBA00023242"/>
    </source>
</evidence>
<proteinExistence type="predicted"/>
<evidence type="ECO:0000313" key="10">
    <source>
        <dbReference type="Proteomes" id="UP000070700"/>
    </source>
</evidence>